<dbReference type="Proteomes" id="UP000636709">
    <property type="component" value="Unassembled WGS sequence"/>
</dbReference>
<evidence type="ECO:0000313" key="2">
    <source>
        <dbReference type="Proteomes" id="UP000636709"/>
    </source>
</evidence>
<keyword evidence="2" id="KW-1185">Reference proteome</keyword>
<accession>A0A835AFY5</accession>
<name>A0A835AFY5_9POAL</name>
<comment type="caution">
    <text evidence="1">The sequence shown here is derived from an EMBL/GenBank/DDBJ whole genome shotgun (WGS) entry which is preliminary data.</text>
</comment>
<dbReference type="EMBL" id="JACEFO010002455">
    <property type="protein sequence ID" value="KAF8659661.1"/>
    <property type="molecule type" value="Genomic_DNA"/>
</dbReference>
<evidence type="ECO:0000313" key="1">
    <source>
        <dbReference type="EMBL" id="KAF8659661.1"/>
    </source>
</evidence>
<dbReference type="PROSITE" id="PS51257">
    <property type="entry name" value="PROKAR_LIPOPROTEIN"/>
    <property type="match status" value="1"/>
</dbReference>
<proteinExistence type="predicted"/>
<gene>
    <name evidence="1" type="ORF">HU200_058424</name>
</gene>
<reference evidence="1" key="1">
    <citation type="submission" date="2020-07" db="EMBL/GenBank/DDBJ databases">
        <title>Genome sequence and genetic diversity analysis of an under-domesticated orphan crop, white fonio (Digitaria exilis).</title>
        <authorList>
            <person name="Bennetzen J.L."/>
            <person name="Chen S."/>
            <person name="Ma X."/>
            <person name="Wang X."/>
            <person name="Yssel A.E.J."/>
            <person name="Chaluvadi S.R."/>
            <person name="Johnson M."/>
            <person name="Gangashetty P."/>
            <person name="Hamidou F."/>
            <person name="Sanogo M.D."/>
            <person name="Zwaenepoel A."/>
            <person name="Wallace J."/>
            <person name="Van De Peer Y."/>
            <person name="Van Deynze A."/>
        </authorList>
    </citation>
    <scope>NUCLEOTIDE SEQUENCE</scope>
    <source>
        <tissue evidence="1">Leaves</tissue>
    </source>
</reference>
<organism evidence="1 2">
    <name type="scientific">Digitaria exilis</name>
    <dbReference type="NCBI Taxonomy" id="1010633"/>
    <lineage>
        <taxon>Eukaryota</taxon>
        <taxon>Viridiplantae</taxon>
        <taxon>Streptophyta</taxon>
        <taxon>Embryophyta</taxon>
        <taxon>Tracheophyta</taxon>
        <taxon>Spermatophyta</taxon>
        <taxon>Magnoliopsida</taxon>
        <taxon>Liliopsida</taxon>
        <taxon>Poales</taxon>
        <taxon>Poaceae</taxon>
        <taxon>PACMAD clade</taxon>
        <taxon>Panicoideae</taxon>
        <taxon>Panicodae</taxon>
        <taxon>Paniceae</taxon>
        <taxon>Anthephorinae</taxon>
        <taxon>Digitaria</taxon>
    </lineage>
</organism>
<dbReference type="AlphaFoldDB" id="A0A835AFY5"/>
<protein>
    <submittedName>
        <fullName evidence="1">Uncharacterized protein</fullName>
    </submittedName>
</protein>
<sequence length="85" mass="9939">MVSIYLRRMHMDQFRLPFPFQIVVAACQRRSNNLGTQRLQDERTIGLMAQRNLIRGSGCFHMRVKNWCHTISFGIGLLPHQTPLQ</sequence>